<keyword evidence="6" id="KW-1185">Reference proteome</keyword>
<feature type="region of interest" description="Disordered" evidence="1">
    <location>
        <begin position="29"/>
        <end position="64"/>
    </location>
</feature>
<dbReference type="Pfam" id="PF14257">
    <property type="entry name" value="DUF4349"/>
    <property type="match status" value="1"/>
</dbReference>
<keyword evidence="2" id="KW-1133">Transmembrane helix</keyword>
<keyword evidence="3" id="KW-0732">Signal</keyword>
<name>A0A3P7NT56_9FIRM</name>
<keyword evidence="2" id="KW-0812">Transmembrane</keyword>
<dbReference type="InterPro" id="IPR025645">
    <property type="entry name" value="DUF4349"/>
</dbReference>
<evidence type="ECO:0000313" key="6">
    <source>
        <dbReference type="Proteomes" id="UP000279029"/>
    </source>
</evidence>
<evidence type="ECO:0000256" key="1">
    <source>
        <dbReference type="SAM" id="MobiDB-lite"/>
    </source>
</evidence>
<reference evidence="5 6" key="1">
    <citation type="submission" date="2018-09" db="EMBL/GenBank/DDBJ databases">
        <authorList>
            <person name="Postec A."/>
        </authorList>
    </citation>
    <scope>NUCLEOTIDE SEQUENCE [LARGE SCALE GENOMIC DNA]</scope>
    <source>
        <strain evidence="5">70B-A</strain>
    </source>
</reference>
<keyword evidence="2" id="KW-0472">Membrane</keyword>
<feature type="chain" id="PRO_5038938778" description="DUF4349 domain-containing protein" evidence="3">
    <location>
        <begin position="26"/>
        <end position="343"/>
    </location>
</feature>
<feature type="domain" description="DUF4349" evidence="4">
    <location>
        <begin position="97"/>
        <end position="313"/>
    </location>
</feature>
<evidence type="ECO:0000256" key="2">
    <source>
        <dbReference type="SAM" id="Phobius"/>
    </source>
</evidence>
<feature type="compositionally biased region" description="Polar residues" evidence="1">
    <location>
        <begin position="34"/>
        <end position="44"/>
    </location>
</feature>
<gene>
    <name evidence="5" type="ORF">PATL70BA_0251</name>
</gene>
<evidence type="ECO:0000256" key="3">
    <source>
        <dbReference type="SAM" id="SignalP"/>
    </source>
</evidence>
<proteinExistence type="predicted"/>
<accession>A0A3P7NT56</accession>
<dbReference type="EMBL" id="LR130778">
    <property type="protein sequence ID" value="VDN46095.1"/>
    <property type="molecule type" value="Genomic_DNA"/>
</dbReference>
<dbReference type="KEGG" id="cbar:PATL70BA_0251"/>
<sequence>MKRFKRLKIGIVSVLVMVLVLSACGAQKSKMTEDSATSTSSNESGFMDYGESAPSMPQEATEEATEEAGVEMEMTVEESKSFDDGEPLPDSMVVNERKIIKTGHMSLETLEYDETITTLKESIGKYNAYVESSESYGGQIYESGAQRRSSRYAIKVPAEQFEAMFEELKTIGQVLNANEGREDITSQFVDVESRLETLKVQEDRLLAILEKSEKLEDVIQLEYALQNVRYEIERYTSNLRNMSESVRYSTIHVNVQEVLKPTIIEKEPITLGERVSQGIKNTFMDIKEGFEDLIVYVVANSPYLLFTAFMIFIGIRIYKKSIKKSKNMKQIDAAKKDDHNPSL</sequence>
<dbReference type="AlphaFoldDB" id="A0A3P7NT56"/>
<organism evidence="5 6">
    <name type="scientific">Petrocella atlantisensis</name>
    <dbReference type="NCBI Taxonomy" id="2173034"/>
    <lineage>
        <taxon>Bacteria</taxon>
        <taxon>Bacillati</taxon>
        <taxon>Bacillota</taxon>
        <taxon>Clostridia</taxon>
        <taxon>Lachnospirales</taxon>
        <taxon>Vallitaleaceae</taxon>
        <taxon>Petrocella</taxon>
    </lineage>
</organism>
<dbReference type="PROSITE" id="PS51257">
    <property type="entry name" value="PROKAR_LIPOPROTEIN"/>
    <property type="match status" value="1"/>
</dbReference>
<protein>
    <recommendedName>
        <fullName evidence="4">DUF4349 domain-containing protein</fullName>
    </recommendedName>
</protein>
<dbReference type="Proteomes" id="UP000279029">
    <property type="component" value="Chromosome"/>
</dbReference>
<dbReference type="RefSeq" id="WP_125135665.1">
    <property type="nucleotide sequence ID" value="NZ_LR130778.1"/>
</dbReference>
<dbReference type="OrthoDB" id="2162337at2"/>
<evidence type="ECO:0000313" key="5">
    <source>
        <dbReference type="EMBL" id="VDN46095.1"/>
    </source>
</evidence>
<feature type="transmembrane region" description="Helical" evidence="2">
    <location>
        <begin position="293"/>
        <end position="318"/>
    </location>
</feature>
<evidence type="ECO:0000259" key="4">
    <source>
        <dbReference type="Pfam" id="PF14257"/>
    </source>
</evidence>
<feature type="signal peptide" evidence="3">
    <location>
        <begin position="1"/>
        <end position="25"/>
    </location>
</feature>